<accession>A0ACC2H0G1</accession>
<name>A0ACC2H0G1_DALPE</name>
<evidence type="ECO:0000313" key="1">
    <source>
        <dbReference type="EMBL" id="KAJ8009523.1"/>
    </source>
</evidence>
<protein>
    <submittedName>
        <fullName evidence="1">Uncharacterized protein</fullName>
    </submittedName>
</protein>
<dbReference type="EMBL" id="CM055734">
    <property type="protein sequence ID" value="KAJ8009523.1"/>
    <property type="molecule type" value="Genomic_DNA"/>
</dbReference>
<proteinExistence type="predicted"/>
<reference evidence="1" key="1">
    <citation type="submission" date="2021-05" db="EMBL/GenBank/DDBJ databases">
        <authorList>
            <person name="Pan Q."/>
            <person name="Jouanno E."/>
            <person name="Zahm M."/>
            <person name="Klopp C."/>
            <person name="Cabau C."/>
            <person name="Louis A."/>
            <person name="Berthelot C."/>
            <person name="Parey E."/>
            <person name="Roest Crollius H."/>
            <person name="Montfort J."/>
            <person name="Robinson-Rechavi M."/>
            <person name="Bouchez O."/>
            <person name="Lampietro C."/>
            <person name="Lopez Roques C."/>
            <person name="Donnadieu C."/>
            <person name="Postlethwait J."/>
            <person name="Bobe J."/>
            <person name="Dillon D."/>
            <person name="Chandos A."/>
            <person name="von Hippel F."/>
            <person name="Guiguen Y."/>
        </authorList>
    </citation>
    <scope>NUCLEOTIDE SEQUENCE</scope>
    <source>
        <strain evidence="1">YG-Jan2019</strain>
    </source>
</reference>
<evidence type="ECO:0000313" key="2">
    <source>
        <dbReference type="Proteomes" id="UP001157502"/>
    </source>
</evidence>
<gene>
    <name evidence="1" type="ORF">DPEC_G00089760</name>
</gene>
<comment type="caution">
    <text evidence="1">The sequence shown here is derived from an EMBL/GenBank/DDBJ whole genome shotgun (WGS) entry which is preliminary data.</text>
</comment>
<organism evidence="1 2">
    <name type="scientific">Dallia pectoralis</name>
    <name type="common">Alaska blackfish</name>
    <dbReference type="NCBI Taxonomy" id="75939"/>
    <lineage>
        <taxon>Eukaryota</taxon>
        <taxon>Metazoa</taxon>
        <taxon>Chordata</taxon>
        <taxon>Craniata</taxon>
        <taxon>Vertebrata</taxon>
        <taxon>Euteleostomi</taxon>
        <taxon>Actinopterygii</taxon>
        <taxon>Neopterygii</taxon>
        <taxon>Teleostei</taxon>
        <taxon>Protacanthopterygii</taxon>
        <taxon>Esociformes</taxon>
        <taxon>Umbridae</taxon>
        <taxon>Dallia</taxon>
    </lineage>
</organism>
<keyword evidence="2" id="KW-1185">Reference proteome</keyword>
<dbReference type="Proteomes" id="UP001157502">
    <property type="component" value="Chromosome 7"/>
</dbReference>
<sequence>MTEMATRPVCAVWPRRDEGKIQATDACDDGSSELRTMNFYTEPLLCARCTDVICGRNRARTTPTWWL</sequence>